<dbReference type="EMBL" id="KY774314">
    <property type="protein sequence ID" value="ART31734.1"/>
    <property type="molecule type" value="Genomic_DNA"/>
</dbReference>
<name>A0A1Y0B2W3_9LAMI</name>
<proteinExistence type="predicted"/>
<keyword evidence="1" id="KW-0496">Mitochondrion</keyword>
<sequence>MGSSGISRFVISYMMSSFSSSGSLSIRQQNKGRPNHSISPRIAGEQISKESLAAALYHVRFTIV</sequence>
<protein>
    <submittedName>
        <fullName evidence="1">Uncharacterized protein</fullName>
    </submittedName>
</protein>
<organism evidence="1">
    <name type="scientific">Utricularia reniformis</name>
    <dbReference type="NCBI Taxonomy" id="192314"/>
    <lineage>
        <taxon>Eukaryota</taxon>
        <taxon>Viridiplantae</taxon>
        <taxon>Streptophyta</taxon>
        <taxon>Embryophyta</taxon>
        <taxon>Tracheophyta</taxon>
        <taxon>Spermatophyta</taxon>
        <taxon>Magnoliopsida</taxon>
        <taxon>eudicotyledons</taxon>
        <taxon>Gunneridae</taxon>
        <taxon>Pentapetalae</taxon>
        <taxon>asterids</taxon>
        <taxon>lamiids</taxon>
        <taxon>Lamiales</taxon>
        <taxon>Lentibulariaceae</taxon>
        <taxon>Utricularia</taxon>
    </lineage>
</organism>
<reference evidence="1" key="1">
    <citation type="submission" date="2017-03" db="EMBL/GenBank/DDBJ databases">
        <title>The mitochondrial genome of the carnivorous plant Utricularia reniformis (Lentibulariaceae): structure, comparative analysis and evolutionary landmarks.</title>
        <authorList>
            <person name="Silva S.R."/>
            <person name="Alvarenga D.O."/>
            <person name="Michael T.P."/>
            <person name="Miranda V.F.O."/>
            <person name="Varani A.M."/>
        </authorList>
    </citation>
    <scope>NUCLEOTIDE SEQUENCE</scope>
</reference>
<evidence type="ECO:0000313" key="1">
    <source>
        <dbReference type="EMBL" id="ART31734.1"/>
    </source>
</evidence>
<accession>A0A1Y0B2W3</accession>
<gene>
    <name evidence="1" type="ORF">AEK19_MT1547</name>
</gene>
<dbReference type="AlphaFoldDB" id="A0A1Y0B2W3"/>
<geneLocation type="mitochondrion" evidence="1"/>